<dbReference type="PROSITE" id="PS51061">
    <property type="entry name" value="R3H"/>
    <property type="match status" value="1"/>
</dbReference>
<feature type="region of interest" description="Disordered" evidence="2">
    <location>
        <begin position="1"/>
        <end position="20"/>
    </location>
</feature>
<feature type="region of interest" description="Disordered" evidence="2">
    <location>
        <begin position="638"/>
        <end position="667"/>
    </location>
</feature>
<feature type="compositionally biased region" description="Polar residues" evidence="2">
    <location>
        <begin position="493"/>
        <end position="517"/>
    </location>
</feature>
<dbReference type="InterPro" id="IPR001374">
    <property type="entry name" value="R3H_dom"/>
</dbReference>
<feature type="compositionally biased region" description="Polar residues" evidence="2">
    <location>
        <begin position="458"/>
        <end position="471"/>
    </location>
</feature>
<feature type="compositionally biased region" description="Basic and acidic residues" evidence="2">
    <location>
        <begin position="199"/>
        <end position="225"/>
    </location>
</feature>
<organism>
    <name type="scientific">Branchiostoma floridae</name>
    <name type="common">Florida lancelet</name>
    <name type="synonym">Amphioxus</name>
    <dbReference type="NCBI Taxonomy" id="7739"/>
    <lineage>
        <taxon>Eukaryota</taxon>
        <taxon>Metazoa</taxon>
        <taxon>Chordata</taxon>
        <taxon>Cephalochordata</taxon>
        <taxon>Leptocardii</taxon>
        <taxon>Amphioxiformes</taxon>
        <taxon>Branchiostomatidae</taxon>
        <taxon>Branchiostoma</taxon>
    </lineage>
</organism>
<dbReference type="PANTHER" id="PTHR15672:SF8">
    <property type="entry name" value="PROTEIN ENCORE"/>
    <property type="match status" value="1"/>
</dbReference>
<feature type="compositionally biased region" description="Low complexity" evidence="2">
    <location>
        <begin position="1153"/>
        <end position="1171"/>
    </location>
</feature>
<dbReference type="eggNOG" id="KOG2953">
    <property type="taxonomic scope" value="Eukaryota"/>
</dbReference>
<dbReference type="EMBL" id="GG666490">
    <property type="protein sequence ID" value="EEN63649.1"/>
    <property type="molecule type" value="Genomic_DNA"/>
</dbReference>
<feature type="compositionally biased region" description="Basic residues" evidence="2">
    <location>
        <begin position="226"/>
        <end position="238"/>
    </location>
</feature>
<gene>
    <name evidence="5" type="ORF">BRAFLDRAFT_123953</name>
</gene>
<feature type="compositionally biased region" description="Polar residues" evidence="2">
    <location>
        <begin position="879"/>
        <end position="892"/>
    </location>
</feature>
<dbReference type="InterPro" id="IPR024771">
    <property type="entry name" value="SUZ"/>
</dbReference>
<protein>
    <recommendedName>
        <fullName evidence="6">R3H domain-containing protein</fullName>
    </recommendedName>
</protein>
<dbReference type="PROSITE" id="PS51673">
    <property type="entry name" value="SUZ"/>
    <property type="match status" value="1"/>
</dbReference>
<feature type="compositionally biased region" description="Basic and acidic residues" evidence="2">
    <location>
        <begin position="391"/>
        <end position="453"/>
    </location>
</feature>
<dbReference type="InterPro" id="IPR036867">
    <property type="entry name" value="R3H_dom_sf"/>
</dbReference>
<evidence type="ECO:0000259" key="3">
    <source>
        <dbReference type="PROSITE" id="PS51061"/>
    </source>
</evidence>
<evidence type="ECO:0000256" key="2">
    <source>
        <dbReference type="SAM" id="MobiDB-lite"/>
    </source>
</evidence>
<dbReference type="SUPFAM" id="SSF82708">
    <property type="entry name" value="R3H domain"/>
    <property type="match status" value="1"/>
</dbReference>
<dbReference type="Pfam" id="PF12752">
    <property type="entry name" value="SUZ"/>
    <property type="match status" value="1"/>
</dbReference>
<name>C3Y7Z4_BRAFL</name>
<dbReference type="InParanoid" id="C3Y7Z4"/>
<dbReference type="Gene3D" id="3.30.1370.50">
    <property type="entry name" value="R3H-like domain"/>
    <property type="match status" value="1"/>
</dbReference>
<dbReference type="FunFam" id="3.30.1370.50:FF:000001">
    <property type="entry name" value="R3H domain-containing protein 2 isoform 1"/>
    <property type="match status" value="1"/>
</dbReference>
<evidence type="ECO:0000256" key="1">
    <source>
        <dbReference type="ARBA" id="ARBA00022553"/>
    </source>
</evidence>
<feature type="region of interest" description="Disordered" evidence="2">
    <location>
        <begin position="1149"/>
        <end position="1196"/>
    </location>
</feature>
<dbReference type="SMART" id="SM00393">
    <property type="entry name" value="R3H"/>
    <property type="match status" value="1"/>
</dbReference>
<feature type="region of interest" description="Disordered" evidence="2">
    <location>
        <begin position="1046"/>
        <end position="1107"/>
    </location>
</feature>
<dbReference type="PANTHER" id="PTHR15672">
    <property type="entry name" value="CAMP-REGULATED PHOSPHOPROTEIN 21 RELATED R3H DOMAIN CONTAINING PROTEIN"/>
    <property type="match status" value="1"/>
</dbReference>
<accession>C3Y7Z4</accession>
<feature type="domain" description="SUZ" evidence="4">
    <location>
        <begin position="387"/>
        <end position="461"/>
    </location>
</feature>
<feature type="domain" description="R3H" evidence="3">
    <location>
        <begin position="323"/>
        <end position="386"/>
    </location>
</feature>
<dbReference type="FunCoup" id="C3Y7Z4">
    <property type="interactions" value="30"/>
</dbReference>
<reference evidence="5" key="1">
    <citation type="journal article" date="2008" name="Nature">
        <title>The amphioxus genome and the evolution of the chordate karyotype.</title>
        <authorList>
            <consortium name="US DOE Joint Genome Institute (JGI-PGF)"/>
            <person name="Putnam N.H."/>
            <person name="Butts T."/>
            <person name="Ferrier D.E.K."/>
            <person name="Furlong R.F."/>
            <person name="Hellsten U."/>
            <person name="Kawashima T."/>
            <person name="Robinson-Rechavi M."/>
            <person name="Shoguchi E."/>
            <person name="Terry A."/>
            <person name="Yu J.-K."/>
            <person name="Benito-Gutierrez E.L."/>
            <person name="Dubchak I."/>
            <person name="Garcia-Fernandez J."/>
            <person name="Gibson-Brown J.J."/>
            <person name="Grigoriev I.V."/>
            <person name="Horton A.C."/>
            <person name="de Jong P.J."/>
            <person name="Jurka J."/>
            <person name="Kapitonov V.V."/>
            <person name="Kohara Y."/>
            <person name="Kuroki Y."/>
            <person name="Lindquist E."/>
            <person name="Lucas S."/>
            <person name="Osoegawa K."/>
            <person name="Pennacchio L.A."/>
            <person name="Salamov A.A."/>
            <person name="Satou Y."/>
            <person name="Sauka-Spengler T."/>
            <person name="Schmutz J."/>
            <person name="Shin-I T."/>
            <person name="Toyoda A."/>
            <person name="Bronner-Fraser M."/>
            <person name="Fujiyama A."/>
            <person name="Holland L.Z."/>
            <person name="Holland P.W.H."/>
            <person name="Satoh N."/>
            <person name="Rokhsar D.S."/>
        </authorList>
    </citation>
    <scope>NUCLEOTIDE SEQUENCE [LARGE SCALE GENOMIC DNA]</scope>
    <source>
        <strain evidence="5">S238N-H82</strain>
        <tissue evidence="5">Testes</tissue>
    </source>
</reference>
<keyword evidence="1" id="KW-0597">Phosphoprotein</keyword>
<evidence type="ECO:0000313" key="5">
    <source>
        <dbReference type="EMBL" id="EEN63649.1"/>
    </source>
</evidence>
<feature type="region of interest" description="Disordered" evidence="2">
    <location>
        <begin position="572"/>
        <end position="591"/>
    </location>
</feature>
<feature type="compositionally biased region" description="Low complexity" evidence="2">
    <location>
        <begin position="996"/>
        <end position="1010"/>
    </location>
</feature>
<feature type="region of interest" description="Disordered" evidence="2">
    <location>
        <begin position="391"/>
        <end position="565"/>
    </location>
</feature>
<feature type="region of interest" description="Disordered" evidence="2">
    <location>
        <begin position="873"/>
        <end position="892"/>
    </location>
</feature>
<evidence type="ECO:0008006" key="6">
    <source>
        <dbReference type="Google" id="ProtNLM"/>
    </source>
</evidence>
<evidence type="ECO:0000259" key="4">
    <source>
        <dbReference type="PROSITE" id="PS51673"/>
    </source>
</evidence>
<dbReference type="Pfam" id="PF01424">
    <property type="entry name" value="R3H"/>
    <property type="match status" value="1"/>
</dbReference>
<sequence length="1345" mass="147633">MTSWLGSCDGLTRPGSSEMAGNPAAMMVIRDAPPDSGNNGPGGKGSPMCFMTAFSRLIRNQYDDVMLLPKLPYDSRASRQGIVLHPFFSIVCPIPRNQCRQTLSLSLPPTVMLCNFCSIGLPDELVVPIFGSGVGKTQKKSPQAGWKAVARDGKAVTPAPEWYVPMVTVVPGDCFRGNTNQIQVLVEEHHDGDDEWEERDGGRRYEKSARSDHRGDGRMSSERGRGKGKAHPKIKLLVRSRAVHDDTSPPATPDPPIVEQKQSPTKELKSQESGDSACSGLTTPRSTASLSRDSSQDKEYTDFTGVDLHQFIVDTLKNNPRDRMMLLKLEKDCIELINEEKTHQKTFPPMTSYHRMLVHRVAAYFGMDHNVDSTGKAVIINKTCNTRIPEQKFSEHIKDNSRGEEPQRRQILQRDRESSSEKEEVSKDRIPTLREDKKSKSIEEREEEYEKARARIFNQDSTSSVDTDSGFSRSSRQSSQEDTPRWHDYGRPWSSTDSDTSTNRIQRPTVTKASSFGGTPMLARGDSGDRSGRGSGKLSKQGSDASGSIAARSQPLGMQPSISISYPTSVSTTQVTWSGGSEGSSVPSFSGTGTGTGVLWAVSDISQIPPGSVLINPQTGQPFLNADGSPVIFQPQMVAQQQPMRGQQQQQPQQQQQMSSQPSPQQPVIYTSYVPQQQQMVVCKFVWPQQSVIYTLYVPQQQQMVQGQGQYVVGEESQGQLGDMTPQFQQLNISRQSSGDSAVELSSPQQGQHPMYAAQGQFLTSPVQPPAPYQHSQAQPVMGQQPFVQGGMQQPTGDGGYVVYCPVQVGYPAPQPTYVGSDPQFGDQQQYVGSDQGPSQVPVYFLPPNQLPQGFRAVVPMYVAPAQQQQQQQASSQQVPLQSGQYSQQQHTLLSPQQVPQYPSYQIPTIQTPQGVTAPGQGFQPVGVGQSQQGMQQQVPMQSYYMVPCSGTAPAVVAYPPPSDQTQMGRPPSPSQGQQVYPPPPTKLRWDDPPHRGSSYASRSAQQRQAPTVQISGTSSPPPQVGMGMARYCFGSSPPPQVGMGMARYCVQSSPPPQASQPYSQQRKSFEGRMPKSDLYQHNHRGGSPVGHSPRPSPSQSPQATAANPVRTGIIIPPAQFGRPLIQGQSFPAPVLAQPLQFAPQVRPKVVYPQQQQQSSQQGGAQPSQQQGGKGSKQQQRKGPKKARSAEVPTESEQVLSHVLEVFDLPEGLKRHETETLFKDLTQVGGKIRWLQESRSGGRLLSHVLEVFDLPEGLKRHETETLFKDLTKVGGKIRWLQESRSGGRRGDGKSSDLVSDYIVLAVFTTKSAAQNTLKTVSSEHFKLRPPQKQYDIRLLERSSTT</sequence>
<dbReference type="InterPro" id="IPR051937">
    <property type="entry name" value="R3H_domain_containing"/>
</dbReference>
<feature type="compositionally biased region" description="Polar residues" evidence="2">
    <location>
        <begin position="826"/>
        <end position="837"/>
    </location>
</feature>
<feature type="compositionally biased region" description="Basic and acidic residues" evidence="2">
    <location>
        <begin position="1068"/>
        <end position="1081"/>
    </location>
</feature>
<proteinExistence type="predicted"/>
<dbReference type="CDD" id="cd02642">
    <property type="entry name" value="R3H_encore_like"/>
    <property type="match status" value="1"/>
</dbReference>
<dbReference type="GO" id="GO:0003676">
    <property type="term" value="F:nucleic acid binding"/>
    <property type="evidence" value="ECO:0007669"/>
    <property type="project" value="UniProtKB-UniRule"/>
</dbReference>
<feature type="region of interest" description="Disordered" evidence="2">
    <location>
        <begin position="187"/>
        <end position="296"/>
    </location>
</feature>
<feature type="region of interest" description="Disordered" evidence="2">
    <location>
        <begin position="957"/>
        <end position="1024"/>
    </location>
</feature>
<feature type="region of interest" description="Disordered" evidence="2">
    <location>
        <begin position="815"/>
        <end position="837"/>
    </location>
</feature>
<feature type="compositionally biased region" description="Polar residues" evidence="2">
    <location>
        <begin position="273"/>
        <end position="293"/>
    </location>
</feature>